<dbReference type="Proteomes" id="UP000007969">
    <property type="component" value="Chromosome"/>
</dbReference>
<dbReference type="SUPFAM" id="SSF53807">
    <property type="entry name" value="Helical backbone' metal receptor"/>
    <property type="match status" value="1"/>
</dbReference>
<dbReference type="Gene3D" id="3.40.50.1980">
    <property type="entry name" value="Nitrogenase molybdenum iron protein domain"/>
    <property type="match status" value="2"/>
</dbReference>
<evidence type="ECO:0000313" key="3">
    <source>
        <dbReference type="Proteomes" id="UP000007969"/>
    </source>
</evidence>
<sequence length="420" mass="46861">MKCILGKGGINMGLHRFKPLPSGRMGILWTLATIRDAALVEFGCMGHMFYSNVTLKRAGVHDACKLYSTHIDETDIVFGGTSRLNHTIANVVKSDHPQVIFLLPSSIPEVIGMDISALCKELQPEYPDVRLLPFGYGGFNITQHRGVQEALLLLVKTLPVDGERTPQPTFNIIGSCADLFRFQADANEILRIMEGAFSMKPLCVMTSDTSVEQIQRMGNAHINLVIRCEGIPAAEHLKRRFDIPYILRRPYGIEGTVRWLEEIAQISGLAVNQAFLKAEREIVWSRLAPVMPSFRHIVRSHPDEAVLSLGGHADVVGGILSFGCGELSLSKGTCWCDCPHMGGEDIPYFSEDEWIRAVQAHKKGYLMASGEVLKWAGRNTEMQISNPDIKWRLHPYEPPFMGFRGAVHLANLWINEDIED</sequence>
<evidence type="ECO:0000259" key="1">
    <source>
        <dbReference type="Pfam" id="PF00148"/>
    </source>
</evidence>
<dbReference type="InterPro" id="IPR000510">
    <property type="entry name" value="Nase/OxRdtase_comp1"/>
</dbReference>
<dbReference type="AlphaFoldDB" id="B9E3Z9"/>
<feature type="domain" description="Nitrogenase/oxidoreductase component 1" evidence="1">
    <location>
        <begin position="25"/>
        <end position="294"/>
    </location>
</feature>
<dbReference type="HOGENOM" id="CLU_025876_0_0_9"/>
<dbReference type="GO" id="GO:0016491">
    <property type="term" value="F:oxidoreductase activity"/>
    <property type="evidence" value="ECO:0007669"/>
    <property type="project" value="InterPro"/>
</dbReference>
<dbReference type="InterPro" id="IPR052673">
    <property type="entry name" value="Ni-siroh_cyclase_CfbD"/>
</dbReference>
<accession>B9E3Z9</accession>
<organism evidence="2 3">
    <name type="scientific">Clostridium kluyveri (strain NBRC 12016)</name>
    <dbReference type="NCBI Taxonomy" id="583346"/>
    <lineage>
        <taxon>Bacteria</taxon>
        <taxon>Bacillati</taxon>
        <taxon>Bacillota</taxon>
        <taxon>Clostridia</taxon>
        <taxon>Eubacteriales</taxon>
        <taxon>Clostridiaceae</taxon>
        <taxon>Clostridium</taxon>
    </lineage>
</organism>
<name>B9E3Z9_CLOK1</name>
<protein>
    <recommendedName>
        <fullName evidence="1">Nitrogenase/oxidoreductase component 1 domain-containing protein</fullName>
    </recommendedName>
</protein>
<dbReference type="KEGG" id="ckr:CKR_2173"/>
<proteinExistence type="predicted"/>
<dbReference type="PANTHER" id="PTHR42846">
    <property type="entry name" value="NI-SIROHYDROCHLORIN A,C-DIAMIDE REDUCTIVE CYCLASE COMPLEX, COMPONENT CFBD"/>
    <property type="match status" value="1"/>
</dbReference>
<dbReference type="Pfam" id="PF00148">
    <property type="entry name" value="Oxidored_nitro"/>
    <property type="match status" value="1"/>
</dbReference>
<evidence type="ECO:0000313" key="2">
    <source>
        <dbReference type="EMBL" id="BAH07224.1"/>
    </source>
</evidence>
<reference evidence="3" key="1">
    <citation type="submission" date="2005-09" db="EMBL/GenBank/DDBJ databases">
        <title>Complete genome sequence of Clostridium kluyveri and comparative genomics of Clostridia species.</title>
        <authorList>
            <person name="Inui M."/>
            <person name="Nonaka H."/>
            <person name="Shinoda Y."/>
            <person name="Ikenaga Y."/>
            <person name="Abe M."/>
            <person name="Naito K."/>
            <person name="Vertes A.A."/>
            <person name="Yukawa H."/>
        </authorList>
    </citation>
    <scope>NUCLEOTIDE SEQUENCE [LARGE SCALE GENOMIC DNA]</scope>
    <source>
        <strain evidence="3">NBRC 12016</strain>
    </source>
</reference>
<gene>
    <name evidence="2" type="ordered locus">CKR_2173</name>
</gene>
<dbReference type="EMBL" id="AP009049">
    <property type="protein sequence ID" value="BAH07224.1"/>
    <property type="molecule type" value="Genomic_DNA"/>
</dbReference>
<dbReference type="PANTHER" id="PTHR42846:SF1">
    <property type="entry name" value="NI-SIROHYDROCHLORIN A,C-DIAMIDE REDUCTIVE CYCLASE COMPLEX, COMPONENT CFBD"/>
    <property type="match status" value="1"/>
</dbReference>
<dbReference type="CDD" id="cd00316">
    <property type="entry name" value="Oxidoreductase_nitrogenase"/>
    <property type="match status" value="1"/>
</dbReference>